<dbReference type="PANTHER" id="PTHR24095">
    <property type="entry name" value="ACETYL-COENZYME A SYNTHETASE"/>
    <property type="match status" value="1"/>
</dbReference>
<gene>
    <name evidence="3" type="ORF">ARMOST_22656</name>
</gene>
<dbReference type="PANTHER" id="PTHR24095:SF14">
    <property type="entry name" value="ACETYL-COENZYME A SYNTHETASE 1"/>
    <property type="match status" value="1"/>
</dbReference>
<dbReference type="InterPro" id="IPR042099">
    <property type="entry name" value="ANL_N_sf"/>
</dbReference>
<dbReference type="GO" id="GO:0003987">
    <property type="term" value="F:acetate-CoA ligase activity"/>
    <property type="evidence" value="ECO:0007669"/>
    <property type="project" value="UniProtKB-EC"/>
</dbReference>
<organism evidence="3 4">
    <name type="scientific">Armillaria ostoyae</name>
    <name type="common">Armillaria root rot fungus</name>
    <dbReference type="NCBI Taxonomy" id="47428"/>
    <lineage>
        <taxon>Eukaryota</taxon>
        <taxon>Fungi</taxon>
        <taxon>Dikarya</taxon>
        <taxon>Basidiomycota</taxon>
        <taxon>Agaricomycotina</taxon>
        <taxon>Agaricomycetes</taxon>
        <taxon>Agaricomycetidae</taxon>
        <taxon>Agaricales</taxon>
        <taxon>Marasmiineae</taxon>
        <taxon>Physalacriaceae</taxon>
        <taxon>Armillaria</taxon>
    </lineage>
</organism>
<keyword evidence="4" id="KW-1185">Reference proteome</keyword>
<dbReference type="SUPFAM" id="SSF56801">
    <property type="entry name" value="Acetyl-CoA synthetase-like"/>
    <property type="match status" value="1"/>
</dbReference>
<sequence>MSSEGPPVHSLYIWLDWQAKGRRSHYWRIPPMRSDDRQILSTTVFESTPVYPTRQDIGKPSKNTGLTQFYSAPTAIRLLRRLGAHHVDGHDLSTFRVLGSVGEPINPEAWNRYNEEVGKRQCAIVDTFWQTETGSIVVTPFPGAHGDQAWVAPPGKELEGNDVEGVLALSIPWPSIARTIYGDHKCVPRDVHEAVILACSLPVIELLGDEHGYIWIKGRIDDVINRVWSSSLHGRNRERSHHA</sequence>
<dbReference type="OrthoDB" id="3019160at2759"/>
<evidence type="ECO:0000313" key="3">
    <source>
        <dbReference type="EMBL" id="SJL19049.1"/>
    </source>
</evidence>
<dbReference type="InterPro" id="IPR000873">
    <property type="entry name" value="AMP-dep_synth/lig_dom"/>
</dbReference>
<feature type="domain" description="AMP-dependent synthetase/ligase" evidence="2">
    <location>
        <begin position="62"/>
        <end position="150"/>
    </location>
</feature>
<evidence type="ECO:0000259" key="2">
    <source>
        <dbReference type="Pfam" id="PF00501"/>
    </source>
</evidence>
<accession>A0A284SDG4</accession>
<proteinExistence type="predicted"/>
<dbReference type="EC" id="6.2.1.1" evidence="1"/>
<name>A0A284SDG4_ARMOS</name>
<dbReference type="GO" id="GO:0005829">
    <property type="term" value="C:cytosol"/>
    <property type="evidence" value="ECO:0007669"/>
    <property type="project" value="TreeGrafter"/>
</dbReference>
<dbReference type="STRING" id="47428.A0A284SDG4"/>
<evidence type="ECO:0000313" key="4">
    <source>
        <dbReference type="Proteomes" id="UP000219338"/>
    </source>
</evidence>
<evidence type="ECO:0000256" key="1">
    <source>
        <dbReference type="ARBA" id="ARBA00013275"/>
    </source>
</evidence>
<reference evidence="4" key="1">
    <citation type="journal article" date="2017" name="Nat. Ecol. Evol.">
        <title>Genome expansion and lineage-specific genetic innovations in the forest pathogenic fungi Armillaria.</title>
        <authorList>
            <person name="Sipos G."/>
            <person name="Prasanna A.N."/>
            <person name="Walter M.C."/>
            <person name="O'Connor E."/>
            <person name="Balint B."/>
            <person name="Krizsan K."/>
            <person name="Kiss B."/>
            <person name="Hess J."/>
            <person name="Varga T."/>
            <person name="Slot J."/>
            <person name="Riley R."/>
            <person name="Boka B."/>
            <person name="Rigling D."/>
            <person name="Barry K."/>
            <person name="Lee J."/>
            <person name="Mihaltcheva S."/>
            <person name="LaButti K."/>
            <person name="Lipzen A."/>
            <person name="Waldron R."/>
            <person name="Moloney N.M."/>
            <person name="Sperisen C."/>
            <person name="Kredics L."/>
            <person name="Vagvoelgyi C."/>
            <person name="Patrignani A."/>
            <person name="Fitzpatrick D."/>
            <person name="Nagy I."/>
            <person name="Doyle S."/>
            <person name="Anderson J.B."/>
            <person name="Grigoriev I.V."/>
            <person name="Gueldener U."/>
            <person name="Muensterkoetter M."/>
            <person name="Nagy L.G."/>
        </authorList>
    </citation>
    <scope>NUCLEOTIDE SEQUENCE [LARGE SCALE GENOMIC DNA]</scope>
    <source>
        <strain evidence="4">C18/9</strain>
    </source>
</reference>
<dbReference type="AlphaFoldDB" id="A0A284SDG4"/>
<protein>
    <recommendedName>
        <fullName evidence="1">acetate--CoA ligase</fullName>
        <ecNumber evidence="1">6.2.1.1</ecNumber>
    </recommendedName>
</protein>
<dbReference type="GO" id="GO:0006085">
    <property type="term" value="P:acetyl-CoA biosynthetic process"/>
    <property type="evidence" value="ECO:0007669"/>
    <property type="project" value="TreeGrafter"/>
</dbReference>
<dbReference type="EMBL" id="FUEG01000091">
    <property type="protein sequence ID" value="SJL19049.1"/>
    <property type="molecule type" value="Genomic_DNA"/>
</dbReference>
<dbReference type="Proteomes" id="UP000219338">
    <property type="component" value="Unassembled WGS sequence"/>
</dbReference>
<dbReference type="Gene3D" id="3.40.50.12780">
    <property type="entry name" value="N-terminal domain of ligase-like"/>
    <property type="match status" value="1"/>
</dbReference>
<dbReference type="Pfam" id="PF00501">
    <property type="entry name" value="AMP-binding"/>
    <property type="match status" value="1"/>
</dbReference>